<evidence type="ECO:0000313" key="3">
    <source>
        <dbReference type="EMBL" id="WDF68458.1"/>
    </source>
</evidence>
<dbReference type="PANTHER" id="PTHR34220:SF7">
    <property type="entry name" value="SENSOR HISTIDINE KINASE YPDA"/>
    <property type="match status" value="1"/>
</dbReference>
<dbReference type="InterPro" id="IPR010559">
    <property type="entry name" value="Sig_transdc_His_kin_internal"/>
</dbReference>
<accession>A0ABY7WJA5</accession>
<sequence>MNIRQSLSVATHVIVLGALLLFSVYPLTLPFSLPNEFWYWQAYQLLLWLTLFYCNMYIFVPKLLLRGRSFEFTLVILAALAFMLSAKQILTKLHRLDDKIIEVNLNNDHAVYPEFGLALTFISVIVTLMLFVIGTSIKVGDQLHADQRRKQTLLQEKVSSELAFLRAQINPHFLFNVLHSIYALAEMDAAKSQDAIYTLSKMMRYVLYESKHQQTTVEKEINFIENYIKLMKLRTTAITQIEFERPAQIKDQYIAPMLILPFIENAFKHGVSSYEKSVIYIAIFQHETYVELIVRNPIFSKKGADLEEDSGIGLTNTSRRLELLYPEKHRLHAGANEHNEFLVNLKIFVR</sequence>
<feature type="transmembrane region" description="Helical" evidence="1">
    <location>
        <begin position="37"/>
        <end position="60"/>
    </location>
</feature>
<dbReference type="InterPro" id="IPR050640">
    <property type="entry name" value="Bact_2-comp_sensor_kinase"/>
</dbReference>
<dbReference type="Gene3D" id="3.30.565.10">
    <property type="entry name" value="Histidine kinase-like ATPase, C-terminal domain"/>
    <property type="match status" value="1"/>
</dbReference>
<keyword evidence="4" id="KW-1185">Reference proteome</keyword>
<dbReference type="PANTHER" id="PTHR34220">
    <property type="entry name" value="SENSOR HISTIDINE KINASE YPDA"/>
    <property type="match status" value="1"/>
</dbReference>
<reference evidence="3 4" key="1">
    <citation type="submission" date="2023-02" db="EMBL/GenBank/DDBJ databases">
        <title>Genome sequence of Sphingobacterium sp. KACC 22765.</title>
        <authorList>
            <person name="Kim S."/>
            <person name="Heo J."/>
            <person name="Kwon S.-W."/>
        </authorList>
    </citation>
    <scope>NUCLEOTIDE SEQUENCE [LARGE SCALE GENOMIC DNA]</scope>
    <source>
        <strain evidence="3 4">KACC 22765</strain>
    </source>
</reference>
<evidence type="ECO:0000256" key="1">
    <source>
        <dbReference type="SAM" id="Phobius"/>
    </source>
</evidence>
<dbReference type="Pfam" id="PF06580">
    <property type="entry name" value="His_kinase"/>
    <property type="match status" value="1"/>
</dbReference>
<dbReference type="InterPro" id="IPR036890">
    <property type="entry name" value="HATPase_C_sf"/>
</dbReference>
<keyword evidence="1" id="KW-0812">Transmembrane</keyword>
<dbReference type="GO" id="GO:0016301">
    <property type="term" value="F:kinase activity"/>
    <property type="evidence" value="ECO:0007669"/>
    <property type="project" value="UniProtKB-KW"/>
</dbReference>
<dbReference type="SUPFAM" id="SSF55874">
    <property type="entry name" value="ATPase domain of HSP90 chaperone/DNA topoisomerase II/histidine kinase"/>
    <property type="match status" value="1"/>
</dbReference>
<feature type="transmembrane region" description="Helical" evidence="1">
    <location>
        <begin position="110"/>
        <end position="133"/>
    </location>
</feature>
<evidence type="ECO:0000313" key="4">
    <source>
        <dbReference type="Proteomes" id="UP001221558"/>
    </source>
</evidence>
<keyword evidence="1" id="KW-0472">Membrane</keyword>
<dbReference type="EMBL" id="CP117880">
    <property type="protein sequence ID" value="WDF68458.1"/>
    <property type="molecule type" value="Genomic_DNA"/>
</dbReference>
<proteinExistence type="predicted"/>
<evidence type="ECO:0000259" key="2">
    <source>
        <dbReference type="Pfam" id="PF06580"/>
    </source>
</evidence>
<feature type="transmembrane region" description="Helical" evidence="1">
    <location>
        <begin position="72"/>
        <end position="90"/>
    </location>
</feature>
<name>A0ABY7WJA5_9SPHI</name>
<keyword evidence="1" id="KW-1133">Transmembrane helix</keyword>
<feature type="transmembrane region" description="Helical" evidence="1">
    <location>
        <begin position="7"/>
        <end position="25"/>
    </location>
</feature>
<protein>
    <submittedName>
        <fullName evidence="3">Histidine kinase</fullName>
    </submittedName>
</protein>
<gene>
    <name evidence="3" type="ORF">PQ465_19455</name>
</gene>
<keyword evidence="3" id="KW-0808">Transferase</keyword>
<organism evidence="3 4">
    <name type="scientific">Sphingobacterium oryzagri</name>
    <dbReference type="NCBI Taxonomy" id="3025669"/>
    <lineage>
        <taxon>Bacteria</taxon>
        <taxon>Pseudomonadati</taxon>
        <taxon>Bacteroidota</taxon>
        <taxon>Sphingobacteriia</taxon>
        <taxon>Sphingobacteriales</taxon>
        <taxon>Sphingobacteriaceae</taxon>
        <taxon>Sphingobacterium</taxon>
    </lineage>
</organism>
<dbReference type="Proteomes" id="UP001221558">
    <property type="component" value="Chromosome"/>
</dbReference>
<keyword evidence="3" id="KW-0418">Kinase</keyword>
<dbReference type="RefSeq" id="WP_274267191.1">
    <property type="nucleotide sequence ID" value="NZ_CP117880.1"/>
</dbReference>
<feature type="domain" description="Signal transduction histidine kinase internal region" evidence="2">
    <location>
        <begin position="161"/>
        <end position="235"/>
    </location>
</feature>